<evidence type="ECO:0000256" key="1">
    <source>
        <dbReference type="ARBA" id="ARBA00004340"/>
    </source>
</evidence>
<evidence type="ECO:0000256" key="2">
    <source>
        <dbReference type="ARBA" id="ARBA00004613"/>
    </source>
</evidence>
<proteinExistence type="predicted"/>
<evidence type="ECO:0000256" key="3">
    <source>
        <dbReference type="ARBA" id="ARBA00022525"/>
    </source>
</evidence>
<keyword evidence="3" id="KW-0964">Secreted</keyword>
<reference evidence="5" key="1">
    <citation type="submission" date="2021-06" db="EMBL/GenBank/DDBJ databases">
        <authorList>
            <person name="Kallberg Y."/>
            <person name="Tangrot J."/>
            <person name="Rosling A."/>
        </authorList>
    </citation>
    <scope>NUCLEOTIDE SEQUENCE</scope>
    <source>
        <strain evidence="5">CL551</strain>
    </source>
</reference>
<dbReference type="EMBL" id="CAJVPV010000127">
    <property type="protein sequence ID" value="CAG8443941.1"/>
    <property type="molecule type" value="Genomic_DNA"/>
</dbReference>
<evidence type="ECO:0000259" key="4">
    <source>
        <dbReference type="Pfam" id="PF20147"/>
    </source>
</evidence>
<dbReference type="GO" id="GO:0005576">
    <property type="term" value="C:extracellular region"/>
    <property type="evidence" value="ECO:0007669"/>
    <property type="project" value="UniProtKB-SubCell"/>
</dbReference>
<evidence type="ECO:0000313" key="5">
    <source>
        <dbReference type="EMBL" id="CAG8443941.1"/>
    </source>
</evidence>
<dbReference type="OrthoDB" id="74661at2759"/>
<dbReference type="Proteomes" id="UP000789342">
    <property type="component" value="Unassembled WGS sequence"/>
</dbReference>
<dbReference type="Pfam" id="PF20147">
    <property type="entry name" value="Crinkler"/>
    <property type="match status" value="1"/>
</dbReference>
<comment type="caution">
    <text evidence="5">The sequence shown here is derived from an EMBL/GenBank/DDBJ whole genome shotgun (WGS) entry which is preliminary data.</text>
</comment>
<gene>
    <name evidence="5" type="ORF">AMORRO_LOCUS485</name>
</gene>
<name>A0A9N8V695_9GLOM</name>
<comment type="subcellular location">
    <subcellularLocation>
        <location evidence="1">Host cell</location>
    </subcellularLocation>
    <subcellularLocation>
        <location evidence="2">Secreted</location>
    </subcellularLocation>
</comment>
<evidence type="ECO:0000313" key="6">
    <source>
        <dbReference type="Proteomes" id="UP000789342"/>
    </source>
</evidence>
<organism evidence="5 6">
    <name type="scientific">Acaulospora morrowiae</name>
    <dbReference type="NCBI Taxonomy" id="94023"/>
    <lineage>
        <taxon>Eukaryota</taxon>
        <taxon>Fungi</taxon>
        <taxon>Fungi incertae sedis</taxon>
        <taxon>Mucoromycota</taxon>
        <taxon>Glomeromycotina</taxon>
        <taxon>Glomeromycetes</taxon>
        <taxon>Diversisporales</taxon>
        <taxon>Acaulosporaceae</taxon>
        <taxon>Acaulospora</taxon>
    </lineage>
</organism>
<feature type="domain" description="Crinkler effector protein N-terminal" evidence="4">
    <location>
        <begin position="8"/>
        <end position="111"/>
    </location>
</feature>
<sequence>MPPKKALLFCLVHGDPESSAFGIKYDKIMTVDELKDVIKNRLYPLLDDVSVKDLTLYKVDINTTTQSPQRTTLNNPNYNIVNDLGGQMLSPMDTMEEKFPAPTKKHIHVIVDVSAVDTRRNDNKFITRLDKIDKNIEEIKRKKPSVQISAVTERNWMKIQYHTGLDYQSTSFEIEFPNLYLDLGYESIETFRWTDAIENSQKERYKFYLTNILKLGRFLRLGLYDSTGDGSFLSTNTDFLPINLSGTADLVIVDRHSITSQAQEKHIRVLFKVKKAIIKKHTFQIMAELISADLKSTYTVLAVLTNLVDDWRFFWIKGKIIMRITLSMDQSVALLRQNLTLAEDKLNKLTNQRSPQMGIESSSSEVEELIPKRQKLGHVLQLLT</sequence>
<accession>A0A9N8V695</accession>
<keyword evidence="6" id="KW-1185">Reference proteome</keyword>
<dbReference type="InterPro" id="IPR045379">
    <property type="entry name" value="Crinkler_N"/>
</dbReference>
<dbReference type="AlphaFoldDB" id="A0A9N8V695"/>
<protein>
    <submittedName>
        <fullName evidence="5">6463_t:CDS:1</fullName>
    </submittedName>
</protein>
<dbReference type="GO" id="GO:0043657">
    <property type="term" value="C:host cell"/>
    <property type="evidence" value="ECO:0007669"/>
    <property type="project" value="UniProtKB-SubCell"/>
</dbReference>